<dbReference type="InterPro" id="IPR032456">
    <property type="entry name" value="Peptidase_M48_N"/>
</dbReference>
<keyword evidence="5" id="KW-0862">Zinc</keyword>
<comment type="cofactor">
    <cofactor evidence="1">
        <name>Zn(2+)</name>
        <dbReference type="ChEBI" id="CHEBI:29105"/>
    </cofactor>
</comment>
<dbReference type="PANTHER" id="PTHR10120">
    <property type="entry name" value="CAAX PRENYL PROTEASE 1"/>
    <property type="match status" value="1"/>
</dbReference>
<evidence type="ECO:0000256" key="6">
    <source>
        <dbReference type="ARBA" id="ARBA00023049"/>
    </source>
</evidence>
<keyword evidence="4" id="KW-0378">Hydrolase</keyword>
<dbReference type="InterPro" id="IPR001915">
    <property type="entry name" value="Peptidase_M48"/>
</dbReference>
<keyword evidence="7" id="KW-0472">Membrane</keyword>
<feature type="transmembrane region" description="Helical" evidence="7">
    <location>
        <begin position="177"/>
        <end position="205"/>
    </location>
</feature>
<feature type="transmembrane region" description="Helical" evidence="7">
    <location>
        <begin position="136"/>
        <end position="156"/>
    </location>
</feature>
<evidence type="ECO:0000313" key="11">
    <source>
        <dbReference type="RefSeq" id="XP_017874850.1"/>
    </source>
</evidence>
<evidence type="ECO:0000313" key="10">
    <source>
        <dbReference type="Proteomes" id="UP000694904"/>
    </source>
</evidence>
<feature type="domain" description="Peptidase M48" evidence="8">
    <location>
        <begin position="251"/>
        <end position="471"/>
    </location>
</feature>
<organism evidence="10 11">
    <name type="scientific">Drosophila arizonae</name>
    <name type="common">Fruit fly</name>
    <dbReference type="NCBI Taxonomy" id="7263"/>
    <lineage>
        <taxon>Eukaryota</taxon>
        <taxon>Metazoa</taxon>
        <taxon>Ecdysozoa</taxon>
        <taxon>Arthropoda</taxon>
        <taxon>Hexapoda</taxon>
        <taxon>Insecta</taxon>
        <taxon>Pterygota</taxon>
        <taxon>Neoptera</taxon>
        <taxon>Endopterygota</taxon>
        <taxon>Diptera</taxon>
        <taxon>Brachycera</taxon>
        <taxon>Muscomorpha</taxon>
        <taxon>Ephydroidea</taxon>
        <taxon>Drosophilidae</taxon>
        <taxon>Drosophila</taxon>
    </lineage>
</organism>
<dbReference type="Pfam" id="PF16491">
    <property type="entry name" value="Peptidase_M48_N"/>
    <property type="match status" value="1"/>
</dbReference>
<evidence type="ECO:0000256" key="3">
    <source>
        <dbReference type="ARBA" id="ARBA00022723"/>
    </source>
</evidence>
<name>A0ABM1Q5W4_DROAR</name>
<dbReference type="GeneID" id="108621822"/>
<keyword evidence="7" id="KW-0812">Transmembrane</keyword>
<protein>
    <submittedName>
        <fullName evidence="11">CAAX prenyl protease 1 homolog</fullName>
    </submittedName>
</protein>
<keyword evidence="3" id="KW-0479">Metal-binding</keyword>
<feature type="transmembrane region" description="Helical" evidence="7">
    <location>
        <begin position="343"/>
        <end position="365"/>
    </location>
</feature>
<evidence type="ECO:0000256" key="5">
    <source>
        <dbReference type="ARBA" id="ARBA00022833"/>
    </source>
</evidence>
<feature type="transmembrane region" description="Helical" evidence="7">
    <location>
        <begin position="217"/>
        <end position="239"/>
    </location>
</feature>
<feature type="transmembrane region" description="Helical" evidence="7">
    <location>
        <begin position="38"/>
        <end position="59"/>
    </location>
</feature>
<keyword evidence="10" id="KW-1185">Reference proteome</keyword>
<gene>
    <name evidence="11" type="primary">LOC108621822</name>
</gene>
<evidence type="ECO:0000259" key="8">
    <source>
        <dbReference type="Pfam" id="PF01435"/>
    </source>
</evidence>
<evidence type="ECO:0000256" key="2">
    <source>
        <dbReference type="ARBA" id="ARBA00022670"/>
    </source>
</evidence>
<dbReference type="GO" id="GO:0006508">
    <property type="term" value="P:proteolysis"/>
    <property type="evidence" value="ECO:0007669"/>
    <property type="project" value="UniProtKB-KW"/>
</dbReference>
<feature type="transmembrane region" description="Helical" evidence="7">
    <location>
        <begin position="102"/>
        <end position="124"/>
    </location>
</feature>
<dbReference type="RefSeq" id="XP_017874850.1">
    <property type="nucleotide sequence ID" value="XM_018019361.1"/>
</dbReference>
<evidence type="ECO:0000259" key="9">
    <source>
        <dbReference type="Pfam" id="PF16491"/>
    </source>
</evidence>
<proteinExistence type="predicted"/>
<dbReference type="Gene3D" id="3.30.2010.10">
    <property type="entry name" value="Metalloproteases ('zincins'), catalytic domain"/>
    <property type="match status" value="1"/>
</dbReference>
<sequence length="485" mass="56938">MSYALYQDPMQSQPMVIPENGIGQRFKPDSWTLKDPALLRHVLAAMITLRNLFHFYLCWRQIRKCTTRTEPPPELERVMSMEQFKTAKNEEMHAVENMMVAYVFDAIFSCIELYLSVFPVLWRLVIKTYSIVDDLIWQSIAFVALFSTYMVIRTLPQIFYSRMFLTPFYDPHREKSLPLVGLLCSFTLLVVLLQVGLVPLTAIFLVIETTSTRFFLLWIWGVLILISSIAILSFCLFGLPCLGAKVKGPVDENLQNVLRDILEKFGFKPENIYILRTFQQMSPTAYAWGCCCYKRVFIMESLLLNHGKPVAQLQEEDVGKGLEDNQLVAYIAHELSHWRSQHVLKAFGIIHITLLIYFLLFGTVYRQDVLYEAAGFQPNFYPPIVGYWLVYKYVMPLYLTITNWIIFYVLRYLEYDADLKVWKLNYGRAYVDALVKLFGDNPSFPYMDDWYLMWHRYRPTTLLRIRRLDKMVTRISIRRATRVTA</sequence>
<reference evidence="10" key="2">
    <citation type="journal article" date="2016" name="G3 (Bethesda)">
        <title>Genome Evolution in Three Species of Cactophilic Drosophila.</title>
        <authorList>
            <person name="Sanchez-Flores A."/>
            <person name="Penazola F."/>
            <person name="Carpinteyro-Ponce J."/>
            <person name="Nazario-Yepiz N."/>
            <person name="Abreu-Goodger C."/>
            <person name="Machado C.A."/>
            <person name="Markow T.A."/>
        </authorList>
    </citation>
    <scope>NUCLEOTIDE SEQUENCE [LARGE SCALE GENOMIC DNA]</scope>
</reference>
<evidence type="ECO:0000256" key="1">
    <source>
        <dbReference type="ARBA" id="ARBA00001947"/>
    </source>
</evidence>
<keyword evidence="7" id="KW-1133">Transmembrane helix</keyword>
<evidence type="ECO:0000256" key="7">
    <source>
        <dbReference type="SAM" id="Phobius"/>
    </source>
</evidence>
<keyword evidence="2 11" id="KW-0645">Protease</keyword>
<feature type="transmembrane region" description="Helical" evidence="7">
    <location>
        <begin position="385"/>
        <end position="410"/>
    </location>
</feature>
<dbReference type="Proteomes" id="UP000694904">
    <property type="component" value="Chromosome 2"/>
</dbReference>
<keyword evidence="6" id="KW-0482">Metalloprotease</keyword>
<reference evidence="10" key="1">
    <citation type="journal article" date="1997" name="Nucleic Acids Res.">
        <title>tRNAscan-SE: a program for improved detection of transfer RNA genes in genomic sequence.</title>
        <authorList>
            <person name="Lowe T.M."/>
            <person name="Eddy S.R."/>
        </authorList>
    </citation>
    <scope>NUCLEOTIDE SEQUENCE [LARGE SCALE GENOMIC DNA]</scope>
</reference>
<reference evidence="11" key="3">
    <citation type="submission" date="2025-08" db="UniProtKB">
        <authorList>
            <consortium name="RefSeq"/>
        </authorList>
    </citation>
    <scope>IDENTIFICATION</scope>
    <source>
        <tissue evidence="11">Whole organism</tissue>
    </source>
</reference>
<dbReference type="Pfam" id="PF01435">
    <property type="entry name" value="Peptidase_M48"/>
    <property type="match status" value="1"/>
</dbReference>
<accession>A0ABM1Q5W4</accession>
<evidence type="ECO:0000256" key="4">
    <source>
        <dbReference type="ARBA" id="ARBA00022801"/>
    </source>
</evidence>
<feature type="domain" description="CAAX prenyl protease 1 N-terminal" evidence="9">
    <location>
        <begin position="61"/>
        <end position="242"/>
    </location>
</feature>
<dbReference type="GO" id="GO:0008233">
    <property type="term" value="F:peptidase activity"/>
    <property type="evidence" value="ECO:0007669"/>
    <property type="project" value="UniProtKB-KW"/>
</dbReference>